<feature type="transmembrane region" description="Helical" evidence="6">
    <location>
        <begin position="216"/>
        <end position="240"/>
    </location>
</feature>
<feature type="transmembrane region" description="Helical" evidence="6">
    <location>
        <begin position="91"/>
        <end position="113"/>
    </location>
</feature>
<gene>
    <name evidence="7" type="ORF">J2Z71_000262</name>
</gene>
<dbReference type="SUPFAM" id="SSF161070">
    <property type="entry name" value="SNF-like"/>
    <property type="match status" value="1"/>
</dbReference>
<evidence type="ECO:0000256" key="5">
    <source>
        <dbReference type="ARBA" id="ARBA00023136"/>
    </source>
</evidence>
<evidence type="ECO:0000313" key="7">
    <source>
        <dbReference type="EMBL" id="MBP2024746.1"/>
    </source>
</evidence>
<feature type="transmembrane region" description="Helical" evidence="6">
    <location>
        <begin position="298"/>
        <end position="320"/>
    </location>
</feature>
<keyword evidence="8" id="KW-1185">Reference proteome</keyword>
<dbReference type="PANTHER" id="PTHR42948:SF1">
    <property type="entry name" value="TRANSPORTER"/>
    <property type="match status" value="1"/>
</dbReference>
<feature type="transmembrane region" description="Helical" evidence="6">
    <location>
        <begin position="341"/>
        <end position="365"/>
    </location>
</feature>
<feature type="transmembrane region" description="Helical" evidence="6">
    <location>
        <begin position="43"/>
        <end position="64"/>
    </location>
</feature>
<comment type="caution">
    <text evidence="7">The sequence shown here is derived from an EMBL/GenBank/DDBJ whole genome shotgun (WGS) entry which is preliminary data.</text>
</comment>
<feature type="transmembrane region" description="Helical" evidence="6">
    <location>
        <begin position="174"/>
        <end position="196"/>
    </location>
</feature>
<keyword evidence="2" id="KW-0813">Transport</keyword>
<name>A0ABS4KAE5_9FIRM</name>
<organism evidence="7 8">
    <name type="scientific">Peptoniphilus stercorisuis</name>
    <dbReference type="NCBI Taxonomy" id="1436965"/>
    <lineage>
        <taxon>Bacteria</taxon>
        <taxon>Bacillati</taxon>
        <taxon>Bacillota</taxon>
        <taxon>Tissierellia</taxon>
        <taxon>Tissierellales</taxon>
        <taxon>Peptoniphilaceae</taxon>
        <taxon>Peptoniphilus</taxon>
    </lineage>
</organism>
<protein>
    <submittedName>
        <fullName evidence="7">NSS family neurotransmitter:Na+ symporter</fullName>
    </submittedName>
</protein>
<dbReference type="Pfam" id="PF00209">
    <property type="entry name" value="SNF"/>
    <property type="match status" value="2"/>
</dbReference>
<dbReference type="PRINTS" id="PR00176">
    <property type="entry name" value="NANEUSMPORT"/>
</dbReference>
<dbReference type="CDD" id="cd10336">
    <property type="entry name" value="SLC6sbd_Tyt1-Like"/>
    <property type="match status" value="1"/>
</dbReference>
<dbReference type="Proteomes" id="UP001519306">
    <property type="component" value="Unassembled WGS sequence"/>
</dbReference>
<dbReference type="RefSeq" id="WP_210060055.1">
    <property type="nucleotide sequence ID" value="NZ_JAGGLJ010000002.1"/>
</dbReference>
<dbReference type="InterPro" id="IPR000175">
    <property type="entry name" value="Na/ntran_symport"/>
</dbReference>
<dbReference type="PROSITE" id="PS50267">
    <property type="entry name" value="NA_NEUROTRAN_SYMP_3"/>
    <property type="match status" value="1"/>
</dbReference>
<accession>A0ABS4KAE5</accession>
<dbReference type="NCBIfam" id="NF037979">
    <property type="entry name" value="Na_transp"/>
    <property type="match status" value="1"/>
</dbReference>
<keyword evidence="4 6" id="KW-1133">Transmembrane helix</keyword>
<evidence type="ECO:0000256" key="1">
    <source>
        <dbReference type="ARBA" id="ARBA00004141"/>
    </source>
</evidence>
<evidence type="ECO:0000256" key="4">
    <source>
        <dbReference type="ARBA" id="ARBA00022989"/>
    </source>
</evidence>
<feature type="transmembrane region" description="Helical" evidence="6">
    <location>
        <begin position="371"/>
        <end position="391"/>
    </location>
</feature>
<evidence type="ECO:0000256" key="6">
    <source>
        <dbReference type="SAM" id="Phobius"/>
    </source>
</evidence>
<sequence length="439" mass="48595">MEDKKYFSSRWGFILATVGSAVGMANVWGFPYRMGSMGGSAFLIAYLIFVVLFGIVGLSAEYAIGRRTRTGTLGSYEYAWNKRGLKKVGRVVGWIPLAGSFCIALGYSVVVAYCLKALVQTLTGTLMTVNTQTWFASFSEVPYSVMPYHLIIILLVVISLRVGPEGIEKSNKILMPLFFILFCILAIRVFFLDGSFEGYEFMFRPEWNDLKNPKVWVFAMGQAFFSLSVTGSGMIVYGAYLPKGEDVVKSSITTGIFDTLAAIVSSLVIIPACFAYSVDVGSGPGLLFVTLPEILQDIFMGRVFAIFLFTAVVFAGISSLQNMFEVVIESLLHRFPKAKRSNLLVGIVVLLFGISVNMEAINIWGPWMDLISIYIIPIGALIGAITWFYVLPKDELLDEINDNNGEKKYTSTWHNVGKYLYVPLAAILCFIAIFKGISF</sequence>
<dbReference type="EMBL" id="JAGGLJ010000002">
    <property type="protein sequence ID" value="MBP2024746.1"/>
    <property type="molecule type" value="Genomic_DNA"/>
</dbReference>
<evidence type="ECO:0000256" key="2">
    <source>
        <dbReference type="ARBA" id="ARBA00022448"/>
    </source>
</evidence>
<keyword evidence="3 6" id="KW-0812">Transmembrane</keyword>
<feature type="transmembrane region" description="Helical" evidence="6">
    <location>
        <begin position="419"/>
        <end position="437"/>
    </location>
</feature>
<evidence type="ECO:0000313" key="8">
    <source>
        <dbReference type="Proteomes" id="UP001519306"/>
    </source>
</evidence>
<evidence type="ECO:0000256" key="3">
    <source>
        <dbReference type="ARBA" id="ARBA00022692"/>
    </source>
</evidence>
<feature type="transmembrane region" description="Helical" evidence="6">
    <location>
        <begin position="252"/>
        <end position="278"/>
    </location>
</feature>
<proteinExistence type="predicted"/>
<feature type="transmembrane region" description="Helical" evidence="6">
    <location>
        <begin position="12"/>
        <end position="31"/>
    </location>
</feature>
<comment type="subcellular location">
    <subcellularLocation>
        <location evidence="1">Membrane</location>
        <topology evidence="1">Multi-pass membrane protein</topology>
    </subcellularLocation>
</comment>
<keyword evidence="5 6" id="KW-0472">Membrane</keyword>
<dbReference type="InterPro" id="IPR047218">
    <property type="entry name" value="YocR/YhdH-like"/>
</dbReference>
<reference evidence="7 8" key="1">
    <citation type="submission" date="2021-03" db="EMBL/GenBank/DDBJ databases">
        <title>Genomic Encyclopedia of Type Strains, Phase IV (KMG-IV): sequencing the most valuable type-strain genomes for metagenomic binning, comparative biology and taxonomic classification.</title>
        <authorList>
            <person name="Goeker M."/>
        </authorList>
    </citation>
    <scope>NUCLEOTIDE SEQUENCE [LARGE SCALE GENOMIC DNA]</scope>
    <source>
        <strain evidence="7 8">DSM 27563</strain>
    </source>
</reference>
<feature type="transmembrane region" description="Helical" evidence="6">
    <location>
        <begin position="145"/>
        <end position="162"/>
    </location>
</feature>
<dbReference type="InterPro" id="IPR037272">
    <property type="entry name" value="SNS_sf"/>
</dbReference>
<dbReference type="PANTHER" id="PTHR42948">
    <property type="entry name" value="TRANSPORTER"/>
    <property type="match status" value="1"/>
</dbReference>